<dbReference type="SUPFAM" id="SSF53639">
    <property type="entry name" value="AraD/HMP-PK domain-like"/>
    <property type="match status" value="1"/>
</dbReference>
<dbReference type="InterPro" id="IPR001303">
    <property type="entry name" value="Aldolase_II/adducin_N"/>
</dbReference>
<dbReference type="Proteomes" id="UP000785200">
    <property type="component" value="Unassembled WGS sequence"/>
</dbReference>
<evidence type="ECO:0000256" key="1">
    <source>
        <dbReference type="ARBA" id="ARBA00022723"/>
    </source>
</evidence>
<sequence length="240" mass="26952">MSGDKAPALVSAPSDLIYYHVKDSSPVDPEVKKGYQERYIHSEIYKHFPEINSVVHSHSEAVLPFTMNGVPMKPAFHIAGFLGTEVPNFDIKPLYQDGDVQSMLVNSERFGSYLASKFSKSKMAQLDHNVVLMKNHGFTTVGKSIKQVVYRAVYTHVNANVQSNAIISRNAHLGTHTSVSSLATKTSGRLGDELIYLDEDQTLGCMQMNDSTQERPWGLWEREVEVCPLYVNKAKFQQER</sequence>
<dbReference type="GO" id="GO:0019323">
    <property type="term" value="P:pentose catabolic process"/>
    <property type="evidence" value="ECO:0007669"/>
    <property type="project" value="TreeGrafter"/>
</dbReference>
<comment type="caution">
    <text evidence="4">The sequence shown here is derived from an EMBL/GenBank/DDBJ whole genome shotgun (WGS) entry which is preliminary data.</text>
</comment>
<dbReference type="GO" id="GO:0016832">
    <property type="term" value="F:aldehyde-lyase activity"/>
    <property type="evidence" value="ECO:0007669"/>
    <property type="project" value="TreeGrafter"/>
</dbReference>
<evidence type="ECO:0000313" key="4">
    <source>
        <dbReference type="EMBL" id="KAG0648794.1"/>
    </source>
</evidence>
<accession>A0A9P7AX51</accession>
<dbReference type="EMBL" id="VNKQ01000009">
    <property type="protein sequence ID" value="KAG0648794.1"/>
    <property type="molecule type" value="Genomic_DNA"/>
</dbReference>
<name>A0A9P7AX51_9HELO</name>
<evidence type="ECO:0000256" key="2">
    <source>
        <dbReference type="ARBA" id="ARBA00023239"/>
    </source>
</evidence>
<dbReference type="AlphaFoldDB" id="A0A9P7AX51"/>
<keyword evidence="5" id="KW-1185">Reference proteome</keyword>
<dbReference type="PANTHER" id="PTHR22789:SF0">
    <property type="entry name" value="3-OXO-TETRONATE 4-PHOSPHATE DECARBOXYLASE-RELATED"/>
    <property type="match status" value="1"/>
</dbReference>
<evidence type="ECO:0000313" key="5">
    <source>
        <dbReference type="Proteomes" id="UP000785200"/>
    </source>
</evidence>
<dbReference type="InterPro" id="IPR050197">
    <property type="entry name" value="Aldolase_class_II_sugar_metab"/>
</dbReference>
<proteinExistence type="predicted"/>
<dbReference type="PANTHER" id="PTHR22789">
    <property type="entry name" value="FUCULOSE PHOSPHATE ALDOLASE"/>
    <property type="match status" value="1"/>
</dbReference>
<dbReference type="GO" id="GO:0046872">
    <property type="term" value="F:metal ion binding"/>
    <property type="evidence" value="ECO:0007669"/>
    <property type="project" value="UniProtKB-KW"/>
</dbReference>
<dbReference type="SMART" id="SM01007">
    <property type="entry name" value="Aldolase_II"/>
    <property type="match status" value="1"/>
</dbReference>
<dbReference type="Pfam" id="PF00596">
    <property type="entry name" value="Aldolase_II"/>
    <property type="match status" value="1"/>
</dbReference>
<reference evidence="4" key="1">
    <citation type="submission" date="2019-07" db="EMBL/GenBank/DDBJ databases">
        <title>Hyphodiscus hymeniophilus genome sequencing and assembly.</title>
        <authorList>
            <person name="Kramer G."/>
            <person name="Nodwell J."/>
        </authorList>
    </citation>
    <scope>NUCLEOTIDE SEQUENCE</scope>
    <source>
        <strain evidence="4">ATCC 34498</strain>
    </source>
</reference>
<dbReference type="GO" id="GO:0005829">
    <property type="term" value="C:cytosol"/>
    <property type="evidence" value="ECO:0007669"/>
    <property type="project" value="TreeGrafter"/>
</dbReference>
<dbReference type="OrthoDB" id="2932980at2759"/>
<dbReference type="Gene3D" id="3.40.225.10">
    <property type="entry name" value="Class II aldolase/adducin N-terminal domain"/>
    <property type="match status" value="1"/>
</dbReference>
<evidence type="ECO:0000259" key="3">
    <source>
        <dbReference type="SMART" id="SM01007"/>
    </source>
</evidence>
<protein>
    <submittedName>
        <fullName evidence="4">Tropolone synthesis J</fullName>
    </submittedName>
</protein>
<keyword evidence="2" id="KW-0456">Lyase</keyword>
<gene>
    <name evidence="4" type="ORF">D0Z07_4872</name>
</gene>
<dbReference type="InterPro" id="IPR036409">
    <property type="entry name" value="Aldolase_II/adducin_N_sf"/>
</dbReference>
<organism evidence="4 5">
    <name type="scientific">Hyphodiscus hymeniophilus</name>
    <dbReference type="NCBI Taxonomy" id="353542"/>
    <lineage>
        <taxon>Eukaryota</taxon>
        <taxon>Fungi</taxon>
        <taxon>Dikarya</taxon>
        <taxon>Ascomycota</taxon>
        <taxon>Pezizomycotina</taxon>
        <taxon>Leotiomycetes</taxon>
        <taxon>Helotiales</taxon>
        <taxon>Hyphodiscaceae</taxon>
        <taxon>Hyphodiscus</taxon>
    </lineage>
</organism>
<feature type="domain" description="Class II aldolase/adducin N-terminal" evidence="3">
    <location>
        <begin position="4"/>
        <end position="163"/>
    </location>
</feature>
<keyword evidence="1" id="KW-0479">Metal-binding</keyword>